<dbReference type="EMBL" id="VSRR010000258">
    <property type="protein sequence ID" value="MPC13110.1"/>
    <property type="molecule type" value="Genomic_DNA"/>
</dbReference>
<evidence type="ECO:0000256" key="1">
    <source>
        <dbReference type="SAM" id="MobiDB-lite"/>
    </source>
</evidence>
<sequence>MLSEEGAKTNQGKKHSKTQAMRLQHNLAAEAQSLGKRRRKGWRDGGRSVGIEGGSGGRVTWGVSPIRRSSCLRTSASSRSFSALKAASSAAARSAYQPINQATSAKAEWQDFLIINWRNTLEKPTNHLCGLGK</sequence>
<keyword evidence="3" id="KW-1185">Reference proteome</keyword>
<evidence type="ECO:0000313" key="3">
    <source>
        <dbReference type="Proteomes" id="UP000324222"/>
    </source>
</evidence>
<reference evidence="2 3" key="1">
    <citation type="submission" date="2019-05" db="EMBL/GenBank/DDBJ databases">
        <title>Another draft genome of Portunus trituberculatus and its Hox gene families provides insights of decapod evolution.</title>
        <authorList>
            <person name="Jeong J.-H."/>
            <person name="Song I."/>
            <person name="Kim S."/>
            <person name="Choi T."/>
            <person name="Kim D."/>
            <person name="Ryu S."/>
            <person name="Kim W."/>
        </authorList>
    </citation>
    <scope>NUCLEOTIDE SEQUENCE [LARGE SCALE GENOMIC DNA]</scope>
    <source>
        <tissue evidence="2">Muscle</tissue>
    </source>
</reference>
<protein>
    <submittedName>
        <fullName evidence="2">Uncharacterized protein</fullName>
    </submittedName>
</protein>
<comment type="caution">
    <text evidence="2">The sequence shown here is derived from an EMBL/GenBank/DDBJ whole genome shotgun (WGS) entry which is preliminary data.</text>
</comment>
<accession>A0A5B7CUG2</accession>
<name>A0A5B7CUG2_PORTR</name>
<gene>
    <name evidence="2" type="ORF">E2C01_005831</name>
</gene>
<dbReference type="AlphaFoldDB" id="A0A5B7CUG2"/>
<proteinExistence type="predicted"/>
<organism evidence="2 3">
    <name type="scientific">Portunus trituberculatus</name>
    <name type="common">Swimming crab</name>
    <name type="synonym">Neptunus trituberculatus</name>
    <dbReference type="NCBI Taxonomy" id="210409"/>
    <lineage>
        <taxon>Eukaryota</taxon>
        <taxon>Metazoa</taxon>
        <taxon>Ecdysozoa</taxon>
        <taxon>Arthropoda</taxon>
        <taxon>Crustacea</taxon>
        <taxon>Multicrustacea</taxon>
        <taxon>Malacostraca</taxon>
        <taxon>Eumalacostraca</taxon>
        <taxon>Eucarida</taxon>
        <taxon>Decapoda</taxon>
        <taxon>Pleocyemata</taxon>
        <taxon>Brachyura</taxon>
        <taxon>Eubrachyura</taxon>
        <taxon>Portunoidea</taxon>
        <taxon>Portunidae</taxon>
        <taxon>Portuninae</taxon>
        <taxon>Portunus</taxon>
    </lineage>
</organism>
<feature type="region of interest" description="Disordered" evidence="1">
    <location>
        <begin position="31"/>
        <end position="54"/>
    </location>
</feature>
<dbReference type="Proteomes" id="UP000324222">
    <property type="component" value="Unassembled WGS sequence"/>
</dbReference>
<evidence type="ECO:0000313" key="2">
    <source>
        <dbReference type="EMBL" id="MPC13110.1"/>
    </source>
</evidence>